<evidence type="ECO:0000256" key="1">
    <source>
        <dbReference type="ARBA" id="ARBA00004132"/>
    </source>
</evidence>
<accession>A0ABN9LMW1</accession>
<dbReference type="SMART" id="SM00801">
    <property type="entry name" value="dDENN"/>
    <property type="match status" value="1"/>
</dbReference>
<reference evidence="6" key="1">
    <citation type="submission" date="2023-07" db="EMBL/GenBank/DDBJ databases">
        <authorList>
            <person name="Stuckert A."/>
        </authorList>
    </citation>
    <scope>NUCLEOTIDE SEQUENCE</scope>
</reference>
<dbReference type="Pfam" id="PF03455">
    <property type="entry name" value="dDENN"/>
    <property type="match status" value="1"/>
</dbReference>
<gene>
    <name evidence="6" type="ORF">RIMI_LOCUS11118013</name>
</gene>
<dbReference type="InterPro" id="IPR043153">
    <property type="entry name" value="DENN_C"/>
</dbReference>
<evidence type="ECO:0000313" key="6">
    <source>
        <dbReference type="EMBL" id="CAJ0946022.1"/>
    </source>
</evidence>
<dbReference type="InterPro" id="IPR005112">
    <property type="entry name" value="dDENN_dom"/>
</dbReference>
<evidence type="ECO:0000256" key="2">
    <source>
        <dbReference type="ARBA" id="ARBA00022658"/>
    </source>
</evidence>
<feature type="region of interest" description="Disordered" evidence="4">
    <location>
        <begin position="898"/>
        <end position="937"/>
    </location>
</feature>
<sequence>MMSLTAIDRSSKEDLWDGGKMMSSDLSTLSLRKREEKKEDMADRHSGILDSRAVTCGPESIIGSMELYMRRGYIQLTAITYIVASLQQFDHKGLILTVSSGQLMFRCVCYLMSVRYLWLLSEIQTVFKFFEAGNFDELILCNRDPELKRQFPEQFDDQDSVMTLTKFCFPFHVERWQNSSVQHFSFTLTDLQGYQRFGFCRLSVNAINCTCILSCLPWFELFYKILNNIAEHLVKDQVTEVMDLLQVLYDHRIPEVNKPLNIEMLSYFVVPDPTKLPSIPENRNLTEFLVAVQVDMMLQMFASLLCERRILITSSKLSTLTACVHASAGLLYPMYWQHIFIPTLPRLTSWNIQVNPVVLEEVVVFNMDTNNLETPFQDLDNLPPHVVSTLKLRLTKQSSLMGDGVSRAFLRAQALLFGSYREALICTPEQPISFCQDSFLNHKSSTMRTFLQNAVHLQLFSQFMDSRLEKLNRGEKHLPTCLSRKLQSATGASRSYQIWLENLKKGGGTLINNMKNRTQPTVRNMLKYAKGQARTGLQGMRQRIKHQDHQMHRVGSFKEDGSPTLNHEKLQNRLPITQHFGQSRPRRPGKKFTEGENWESQTYDEEKEVDHGPNEEDFPLLEEGMDLLNEIFETLNTRAPDDGRALYGAHSLDCFNLEDSRYFTRFQSLCVPSDENLQLSLSQPRSSNLWYLQEVDEGSVDYKESEVPSPTSESITNISKTMEVTAPIQEATPGSELSSISTTVHNPEVTSTISESTAESSEVTPSVPQGSLVKSEQEVISPATESDYILNEEPKEQKDVLLVEPCKTIQVTSVGTTPCRTPLIVSGPSVRSTISRFQACPIDPRLVWSGTKKESVEVQRVGGHAWSINTRPISQVYCSPKPCASTYNIRPVFQRTQSTPKLTVPNSPTSTIPKPMPQLHSEEGVEPTSKVLPPQPIDLSVSCPKVSELKKKFET</sequence>
<feature type="region of interest" description="Disordered" evidence="4">
    <location>
        <begin position="751"/>
        <end position="778"/>
    </location>
</feature>
<dbReference type="SMART" id="SM00799">
    <property type="entry name" value="DENN"/>
    <property type="match status" value="1"/>
</dbReference>
<protein>
    <recommendedName>
        <fullName evidence="5">UDENN domain-containing protein</fullName>
    </recommendedName>
</protein>
<feature type="region of interest" description="Disordered" evidence="4">
    <location>
        <begin position="579"/>
        <end position="613"/>
    </location>
</feature>
<keyword evidence="3" id="KW-0968">Cytoplasmic vesicle</keyword>
<evidence type="ECO:0000256" key="4">
    <source>
        <dbReference type="SAM" id="MobiDB-lite"/>
    </source>
</evidence>
<keyword evidence="7" id="KW-1185">Reference proteome</keyword>
<proteinExistence type="predicted"/>
<evidence type="ECO:0000256" key="3">
    <source>
        <dbReference type="ARBA" id="ARBA00023329"/>
    </source>
</evidence>
<dbReference type="InterPro" id="IPR037516">
    <property type="entry name" value="Tripartite_DENN"/>
</dbReference>
<dbReference type="InterPro" id="IPR001194">
    <property type="entry name" value="cDENN_dom"/>
</dbReference>
<dbReference type="InterPro" id="IPR040032">
    <property type="entry name" value="DENND1A/B/C"/>
</dbReference>
<dbReference type="Gene3D" id="3.30.450.200">
    <property type="match status" value="1"/>
</dbReference>
<dbReference type="Pfam" id="PF03456">
    <property type="entry name" value="uDENN"/>
    <property type="match status" value="1"/>
</dbReference>
<comment type="subcellular location">
    <subcellularLocation>
        <location evidence="1">Cytoplasmic vesicle</location>
        <location evidence="1">Clathrin-coated vesicle</location>
    </subcellularLocation>
</comment>
<dbReference type="Gene3D" id="6.10.140.1000">
    <property type="match status" value="1"/>
</dbReference>
<evidence type="ECO:0000313" key="7">
    <source>
        <dbReference type="Proteomes" id="UP001176940"/>
    </source>
</evidence>
<feature type="compositionally biased region" description="Polar residues" evidence="4">
    <location>
        <begin position="898"/>
        <end position="912"/>
    </location>
</feature>
<dbReference type="Gene3D" id="3.40.50.11500">
    <property type="match status" value="2"/>
</dbReference>
<dbReference type="Proteomes" id="UP001176940">
    <property type="component" value="Unassembled WGS sequence"/>
</dbReference>
<dbReference type="SMART" id="SM00800">
    <property type="entry name" value="uDENN"/>
    <property type="match status" value="1"/>
</dbReference>
<dbReference type="InterPro" id="IPR005113">
    <property type="entry name" value="uDENN_dom"/>
</dbReference>
<feature type="compositionally biased region" description="Low complexity" evidence="4">
    <location>
        <begin position="751"/>
        <end position="767"/>
    </location>
</feature>
<dbReference type="PANTHER" id="PTHR13196:SF25">
    <property type="entry name" value="DENN DOMAIN-CONTAINING PROTEIN 1C"/>
    <property type="match status" value="1"/>
</dbReference>
<name>A0ABN9LMW1_9NEOB</name>
<dbReference type="PANTHER" id="PTHR13196">
    <property type="entry name" value="DENN DOMAIN-CONTAINING"/>
    <property type="match status" value="1"/>
</dbReference>
<dbReference type="PROSITE" id="PS50211">
    <property type="entry name" value="DENN"/>
    <property type="match status" value="1"/>
</dbReference>
<dbReference type="Pfam" id="PF02141">
    <property type="entry name" value="DENN"/>
    <property type="match status" value="1"/>
</dbReference>
<dbReference type="EMBL" id="CAUEEQ010024768">
    <property type="protein sequence ID" value="CAJ0946022.1"/>
    <property type="molecule type" value="Genomic_DNA"/>
</dbReference>
<keyword evidence="2" id="KW-0344">Guanine-nucleotide releasing factor</keyword>
<feature type="domain" description="UDENN" evidence="5">
    <location>
        <begin position="128"/>
        <end position="474"/>
    </location>
</feature>
<organism evidence="6 7">
    <name type="scientific">Ranitomeya imitator</name>
    <name type="common">mimic poison frog</name>
    <dbReference type="NCBI Taxonomy" id="111125"/>
    <lineage>
        <taxon>Eukaryota</taxon>
        <taxon>Metazoa</taxon>
        <taxon>Chordata</taxon>
        <taxon>Craniata</taxon>
        <taxon>Vertebrata</taxon>
        <taxon>Euteleostomi</taxon>
        <taxon>Amphibia</taxon>
        <taxon>Batrachia</taxon>
        <taxon>Anura</taxon>
        <taxon>Neobatrachia</taxon>
        <taxon>Hyloidea</taxon>
        <taxon>Dendrobatidae</taxon>
        <taxon>Dendrobatinae</taxon>
        <taxon>Ranitomeya</taxon>
    </lineage>
</organism>
<evidence type="ECO:0000259" key="5">
    <source>
        <dbReference type="PROSITE" id="PS50211"/>
    </source>
</evidence>
<comment type="caution">
    <text evidence="6">The sequence shown here is derived from an EMBL/GenBank/DDBJ whole genome shotgun (WGS) entry which is preliminary data.</text>
</comment>